<dbReference type="SUPFAM" id="SSF48179">
    <property type="entry name" value="6-phosphogluconate dehydrogenase C-terminal domain-like"/>
    <property type="match status" value="2"/>
</dbReference>
<evidence type="ECO:0000256" key="11">
    <source>
        <dbReference type="ARBA" id="ARBA00023239"/>
    </source>
</evidence>
<evidence type="ECO:0000256" key="1">
    <source>
        <dbReference type="ARBA" id="ARBA00004275"/>
    </source>
</evidence>
<dbReference type="PANTHER" id="PTHR23309">
    <property type="entry name" value="3-HYDROXYACYL-COA DEHYROGENASE"/>
    <property type="match status" value="1"/>
</dbReference>
<dbReference type="InterPro" id="IPR001753">
    <property type="entry name" value="Enoyl-CoA_hydra/iso"/>
</dbReference>
<comment type="subcellular location">
    <subcellularLocation>
        <location evidence="1">Peroxisome</location>
    </subcellularLocation>
</comment>
<dbReference type="InterPro" id="IPR006108">
    <property type="entry name" value="3HC_DH_C"/>
</dbReference>
<dbReference type="SUPFAM" id="SSF52096">
    <property type="entry name" value="ClpP/crotonase"/>
    <property type="match status" value="1"/>
</dbReference>
<evidence type="ECO:0000256" key="12">
    <source>
        <dbReference type="ARBA" id="ARBA00023268"/>
    </source>
</evidence>
<organism evidence="16 17">
    <name type="scientific">Spongiibacter thalassae</name>
    <dbReference type="NCBI Taxonomy" id="2721624"/>
    <lineage>
        <taxon>Bacteria</taxon>
        <taxon>Pseudomonadati</taxon>
        <taxon>Pseudomonadota</taxon>
        <taxon>Gammaproteobacteria</taxon>
        <taxon>Cellvibrionales</taxon>
        <taxon>Spongiibacteraceae</taxon>
        <taxon>Spongiibacter</taxon>
    </lineage>
</organism>
<comment type="caution">
    <text evidence="16">The sequence shown here is derived from an EMBL/GenBank/DDBJ whole genome shotgun (WGS) entry which is preliminary data.</text>
</comment>
<keyword evidence="4" id="KW-0276">Fatty acid metabolism</keyword>
<sequence length="702" mass="75399">MSAANPSISLESASYQIIDGIAVTAINNPPINAISAAVRRSLLAALKKAEEDGASLLMIYCEGNTYIAGADISEFGKPQDFPQLPDVVAAIENATIPVMVAMHGNALGGGLEIAMAGHYRSALSGTKLGLPEVKLGILPGSGGTQRLPRLVGAEKALAMILEGKSISGEEALQAGLIDRTLDGDLRESALSYARELVQANASTRRTGQLSVENPAPELFAAARAKQEKSRSQLLAPNYIIDLIEAATCSSIELGQKLERERFVECRASSGSQSLRHLFFAERTAAKPKGIGNDIPPRSIDRVAVIGAGTMGGGIAMCFATAGYAVTLVELSSDNLQRGLGVIQGNYQKAVDRGITQKTIAEEAFRRITGTTDIGNISDADLVVEATFESMDVKSDVFAKLDAICKPGAILATNTSYLDINEIASMTSRPQDVVGAHFFSPAHIMKLLEVVRSDKTAPDVIKTLMQVAKRIGKIPVTVGVCYGFVGNRMLQKYARQAQLLLIEGATPAQVDNAIKSWGMAMGPLSVADLAGLDIGYFSRRNQGIEVGSQPECSVPDELVDEKRLGRKTLAGFYGYDAVSGTQFEDDYVVEKIKSHSNRWGITRRAISDEEIVDRLILALVIEGIKILEEGVADRSSDIDVVYVNGYGFPRWRGGPMFYAETIGLETALQRIRQFQQQTLDDFWEPPTLLIKAAEQGSATLAIR</sequence>
<evidence type="ECO:0000259" key="14">
    <source>
        <dbReference type="Pfam" id="PF00725"/>
    </source>
</evidence>
<dbReference type="Pfam" id="PF00725">
    <property type="entry name" value="3HCDH"/>
    <property type="match status" value="2"/>
</dbReference>
<dbReference type="InterPro" id="IPR036291">
    <property type="entry name" value="NAD(P)-bd_dom_sf"/>
</dbReference>
<protein>
    <submittedName>
        <fullName evidence="16">3-hydroxyacyl-CoA dehydrogenase</fullName>
    </submittedName>
</protein>
<comment type="subunit">
    <text evidence="3">Monomer.</text>
</comment>
<evidence type="ECO:0000256" key="13">
    <source>
        <dbReference type="ARBA" id="ARBA00049556"/>
    </source>
</evidence>
<evidence type="ECO:0000256" key="4">
    <source>
        <dbReference type="ARBA" id="ARBA00022832"/>
    </source>
</evidence>
<dbReference type="Gene3D" id="3.90.226.10">
    <property type="entry name" value="2-enoyl-CoA Hydratase, Chain A, domain 1"/>
    <property type="match status" value="1"/>
</dbReference>
<keyword evidence="6" id="KW-0560">Oxidoreductase</keyword>
<keyword evidence="7" id="KW-0520">NAD</keyword>
<dbReference type="Pfam" id="PF00378">
    <property type="entry name" value="ECH_1"/>
    <property type="match status" value="1"/>
</dbReference>
<reference evidence="16 17" key="1">
    <citation type="submission" date="2020-04" db="EMBL/GenBank/DDBJ databases">
        <authorList>
            <person name="Yoon J."/>
        </authorList>
    </citation>
    <scope>NUCLEOTIDE SEQUENCE [LARGE SCALE GENOMIC DNA]</scope>
    <source>
        <strain evidence="16 17">KMU-166</strain>
    </source>
</reference>
<keyword evidence="5" id="KW-0442">Lipid degradation</keyword>
<dbReference type="EMBL" id="JAAWWK010000005">
    <property type="protein sequence ID" value="NKI18609.1"/>
    <property type="molecule type" value="Genomic_DNA"/>
</dbReference>
<evidence type="ECO:0000256" key="2">
    <source>
        <dbReference type="ARBA" id="ARBA00005005"/>
    </source>
</evidence>
<proteinExistence type="predicted"/>
<evidence type="ECO:0000256" key="6">
    <source>
        <dbReference type="ARBA" id="ARBA00023002"/>
    </source>
</evidence>
<dbReference type="InterPro" id="IPR008927">
    <property type="entry name" value="6-PGluconate_DH-like_C_sf"/>
</dbReference>
<dbReference type="CDD" id="cd06558">
    <property type="entry name" value="crotonase-like"/>
    <property type="match status" value="1"/>
</dbReference>
<evidence type="ECO:0000256" key="5">
    <source>
        <dbReference type="ARBA" id="ARBA00022963"/>
    </source>
</evidence>
<gene>
    <name evidence="16" type="ORF">HCU74_14425</name>
</gene>
<keyword evidence="8" id="KW-0443">Lipid metabolism</keyword>
<dbReference type="Proteomes" id="UP000765845">
    <property type="component" value="Unassembled WGS sequence"/>
</dbReference>
<dbReference type="Gene3D" id="3.40.50.720">
    <property type="entry name" value="NAD(P)-binding Rossmann-like Domain"/>
    <property type="match status" value="1"/>
</dbReference>
<evidence type="ECO:0000256" key="10">
    <source>
        <dbReference type="ARBA" id="ARBA00023235"/>
    </source>
</evidence>
<feature type="domain" description="3-hydroxyacyl-CoA dehydrogenase C-terminal" evidence="14">
    <location>
        <begin position="610"/>
        <end position="696"/>
    </location>
</feature>
<keyword evidence="9" id="KW-0576">Peroxisome</keyword>
<keyword evidence="11" id="KW-0456">Lyase</keyword>
<evidence type="ECO:0000256" key="3">
    <source>
        <dbReference type="ARBA" id="ARBA00011245"/>
    </source>
</evidence>
<dbReference type="InterPro" id="IPR006176">
    <property type="entry name" value="3-OHacyl-CoA_DH_NAD-bd"/>
</dbReference>
<name>A0ABX1GKC3_9GAMM</name>
<accession>A0ABX1GKC3</accession>
<dbReference type="Pfam" id="PF02737">
    <property type="entry name" value="3HCDH_N"/>
    <property type="match status" value="1"/>
</dbReference>
<evidence type="ECO:0000313" key="17">
    <source>
        <dbReference type="Proteomes" id="UP000765845"/>
    </source>
</evidence>
<evidence type="ECO:0000256" key="7">
    <source>
        <dbReference type="ARBA" id="ARBA00023027"/>
    </source>
</evidence>
<dbReference type="InterPro" id="IPR029045">
    <property type="entry name" value="ClpP/crotonase-like_dom_sf"/>
</dbReference>
<dbReference type="SUPFAM" id="SSF51735">
    <property type="entry name" value="NAD(P)-binding Rossmann-fold domains"/>
    <property type="match status" value="1"/>
</dbReference>
<keyword evidence="17" id="KW-1185">Reference proteome</keyword>
<evidence type="ECO:0000259" key="15">
    <source>
        <dbReference type="Pfam" id="PF02737"/>
    </source>
</evidence>
<feature type="domain" description="3-hydroxyacyl-CoA dehydrogenase NAD binding" evidence="15">
    <location>
        <begin position="302"/>
        <end position="478"/>
    </location>
</feature>
<keyword evidence="12" id="KW-0511">Multifunctional enzyme</keyword>
<feature type="domain" description="3-hydroxyacyl-CoA dehydrogenase C-terminal" evidence="14">
    <location>
        <begin position="482"/>
        <end position="574"/>
    </location>
</feature>
<evidence type="ECO:0000313" key="16">
    <source>
        <dbReference type="EMBL" id="NKI18609.1"/>
    </source>
</evidence>
<comment type="pathway">
    <text evidence="2">Lipid metabolism; fatty acid beta-oxidation.</text>
</comment>
<comment type="catalytic activity">
    <reaction evidence="13">
        <text>a (3S)-3-hydroxyacyl-CoA + NAD(+) = a 3-oxoacyl-CoA + NADH + H(+)</text>
        <dbReference type="Rhea" id="RHEA:22432"/>
        <dbReference type="ChEBI" id="CHEBI:15378"/>
        <dbReference type="ChEBI" id="CHEBI:57318"/>
        <dbReference type="ChEBI" id="CHEBI:57540"/>
        <dbReference type="ChEBI" id="CHEBI:57945"/>
        <dbReference type="ChEBI" id="CHEBI:90726"/>
        <dbReference type="EC" id="1.1.1.35"/>
    </reaction>
</comment>
<keyword evidence="10" id="KW-0413">Isomerase</keyword>
<dbReference type="PANTHER" id="PTHR23309:SF49">
    <property type="entry name" value="PEROXISOMAL BIFUNCTIONAL ENZYME"/>
    <property type="match status" value="1"/>
</dbReference>
<evidence type="ECO:0000256" key="9">
    <source>
        <dbReference type="ARBA" id="ARBA00023140"/>
    </source>
</evidence>
<dbReference type="Gene3D" id="1.10.1040.50">
    <property type="match status" value="1"/>
</dbReference>
<dbReference type="RefSeq" id="WP_168451126.1">
    <property type="nucleotide sequence ID" value="NZ_JAAWWK010000005.1"/>
</dbReference>
<evidence type="ECO:0000256" key="8">
    <source>
        <dbReference type="ARBA" id="ARBA00023098"/>
    </source>
</evidence>